<dbReference type="VEuPathDB" id="FungiDB:ASPFODRAFT_381080"/>
<organism evidence="1 2">
    <name type="scientific">Aspergillus luchuensis (strain CBS 106.47)</name>
    <dbReference type="NCBI Taxonomy" id="1137211"/>
    <lineage>
        <taxon>Eukaryota</taxon>
        <taxon>Fungi</taxon>
        <taxon>Dikarya</taxon>
        <taxon>Ascomycota</taxon>
        <taxon>Pezizomycotina</taxon>
        <taxon>Eurotiomycetes</taxon>
        <taxon>Eurotiomycetidae</taxon>
        <taxon>Eurotiales</taxon>
        <taxon>Aspergillaceae</taxon>
        <taxon>Aspergillus</taxon>
        <taxon>Aspergillus subgen. Circumdati</taxon>
    </lineage>
</organism>
<evidence type="ECO:0000313" key="1">
    <source>
        <dbReference type="EMBL" id="OJZ81117.1"/>
    </source>
</evidence>
<dbReference type="EMBL" id="KV878251">
    <property type="protein sequence ID" value="OJZ81117.1"/>
    <property type="molecule type" value="Genomic_DNA"/>
</dbReference>
<dbReference type="AlphaFoldDB" id="A0A1M3T2Y6"/>
<proteinExistence type="predicted"/>
<gene>
    <name evidence="1" type="ORF">ASPFODRAFT_381080</name>
</gene>
<reference evidence="2" key="1">
    <citation type="journal article" date="2017" name="Genome Biol.">
        <title>Comparative genomics reveals high biological diversity and specific adaptations in the industrially and medically important fungal genus Aspergillus.</title>
        <authorList>
            <person name="de Vries R.P."/>
            <person name="Riley R."/>
            <person name="Wiebenga A."/>
            <person name="Aguilar-Osorio G."/>
            <person name="Amillis S."/>
            <person name="Uchima C.A."/>
            <person name="Anderluh G."/>
            <person name="Asadollahi M."/>
            <person name="Askin M."/>
            <person name="Barry K."/>
            <person name="Battaglia E."/>
            <person name="Bayram O."/>
            <person name="Benocci T."/>
            <person name="Braus-Stromeyer S.A."/>
            <person name="Caldana C."/>
            <person name="Canovas D."/>
            <person name="Cerqueira G.C."/>
            <person name="Chen F."/>
            <person name="Chen W."/>
            <person name="Choi C."/>
            <person name="Clum A."/>
            <person name="Dos Santos R.A."/>
            <person name="Damasio A.R."/>
            <person name="Diallinas G."/>
            <person name="Emri T."/>
            <person name="Fekete E."/>
            <person name="Flipphi M."/>
            <person name="Freyberg S."/>
            <person name="Gallo A."/>
            <person name="Gournas C."/>
            <person name="Habgood R."/>
            <person name="Hainaut M."/>
            <person name="Harispe M.L."/>
            <person name="Henrissat B."/>
            <person name="Hilden K.S."/>
            <person name="Hope R."/>
            <person name="Hossain A."/>
            <person name="Karabika E."/>
            <person name="Karaffa L."/>
            <person name="Karanyi Z."/>
            <person name="Krasevec N."/>
            <person name="Kuo A."/>
            <person name="Kusch H."/>
            <person name="LaButti K."/>
            <person name="Lagendijk E.L."/>
            <person name="Lapidus A."/>
            <person name="Levasseur A."/>
            <person name="Lindquist E."/>
            <person name="Lipzen A."/>
            <person name="Logrieco A.F."/>
            <person name="MacCabe A."/>
            <person name="Maekelae M.R."/>
            <person name="Malavazi I."/>
            <person name="Melin P."/>
            <person name="Meyer V."/>
            <person name="Mielnichuk N."/>
            <person name="Miskei M."/>
            <person name="Molnar A.P."/>
            <person name="Mule G."/>
            <person name="Ngan C.Y."/>
            <person name="Orejas M."/>
            <person name="Orosz E."/>
            <person name="Ouedraogo J.P."/>
            <person name="Overkamp K.M."/>
            <person name="Park H.-S."/>
            <person name="Perrone G."/>
            <person name="Piumi F."/>
            <person name="Punt P.J."/>
            <person name="Ram A.F."/>
            <person name="Ramon A."/>
            <person name="Rauscher S."/>
            <person name="Record E."/>
            <person name="Riano-Pachon D.M."/>
            <person name="Robert V."/>
            <person name="Roehrig J."/>
            <person name="Ruller R."/>
            <person name="Salamov A."/>
            <person name="Salih N.S."/>
            <person name="Samson R.A."/>
            <person name="Sandor E."/>
            <person name="Sanguinetti M."/>
            <person name="Schuetze T."/>
            <person name="Sepcic K."/>
            <person name="Shelest E."/>
            <person name="Sherlock G."/>
            <person name="Sophianopoulou V."/>
            <person name="Squina F.M."/>
            <person name="Sun H."/>
            <person name="Susca A."/>
            <person name="Todd R.B."/>
            <person name="Tsang A."/>
            <person name="Unkles S.E."/>
            <person name="van de Wiele N."/>
            <person name="van Rossen-Uffink D."/>
            <person name="Oliveira J.V."/>
            <person name="Vesth T.C."/>
            <person name="Visser J."/>
            <person name="Yu J.-H."/>
            <person name="Zhou M."/>
            <person name="Andersen M.R."/>
            <person name="Archer D.B."/>
            <person name="Baker S.E."/>
            <person name="Benoit I."/>
            <person name="Brakhage A.A."/>
            <person name="Braus G.H."/>
            <person name="Fischer R."/>
            <person name="Frisvad J.C."/>
            <person name="Goldman G.H."/>
            <person name="Houbraken J."/>
            <person name="Oakley B."/>
            <person name="Pocsi I."/>
            <person name="Scazzocchio C."/>
            <person name="Seiboth B."/>
            <person name="vanKuyk P.A."/>
            <person name="Wortman J."/>
            <person name="Dyer P.S."/>
            <person name="Grigoriev I.V."/>
        </authorList>
    </citation>
    <scope>NUCLEOTIDE SEQUENCE [LARGE SCALE GENOMIC DNA]</scope>
    <source>
        <strain evidence="2">CBS 106.47</strain>
    </source>
</reference>
<dbReference type="Proteomes" id="UP000184063">
    <property type="component" value="Unassembled WGS sequence"/>
</dbReference>
<accession>A0A1M3T2Y6</accession>
<sequence length="154" mass="16866">MRKEVGGLGSDSLHCFKGSLLSYFMVSIGIASMDEVTRLPTIRQLESGIKPQLFWLADRQNSATKHSLASPWSAIVKCPKGSRSYTRPLVCPCLESWPQCYLQLRLALGGPFRAGLARGVILLRTNETASLYELPLLLSSPLPSDNNEDSPATT</sequence>
<name>A0A1M3T2Y6_ASPLC</name>
<protein>
    <submittedName>
        <fullName evidence="1">Uncharacterized protein</fullName>
    </submittedName>
</protein>
<evidence type="ECO:0000313" key="2">
    <source>
        <dbReference type="Proteomes" id="UP000184063"/>
    </source>
</evidence>